<dbReference type="AlphaFoldDB" id="A0A5C5X9T8"/>
<evidence type="ECO:0000313" key="4">
    <source>
        <dbReference type="Proteomes" id="UP000316095"/>
    </source>
</evidence>
<accession>A0A5C5X9T8</accession>
<dbReference type="EMBL" id="SJPG01000001">
    <property type="protein sequence ID" value="TWT59766.1"/>
    <property type="molecule type" value="Genomic_DNA"/>
</dbReference>
<gene>
    <name evidence="3" type="ORF">Pan54_04760</name>
</gene>
<keyword evidence="1" id="KW-0175">Coiled coil</keyword>
<evidence type="ECO:0000313" key="3">
    <source>
        <dbReference type="EMBL" id="TWT59766.1"/>
    </source>
</evidence>
<organism evidence="3 4">
    <name type="scientific">Rubinisphaera italica</name>
    <dbReference type="NCBI Taxonomy" id="2527969"/>
    <lineage>
        <taxon>Bacteria</taxon>
        <taxon>Pseudomonadati</taxon>
        <taxon>Planctomycetota</taxon>
        <taxon>Planctomycetia</taxon>
        <taxon>Planctomycetales</taxon>
        <taxon>Planctomycetaceae</taxon>
        <taxon>Rubinisphaera</taxon>
    </lineage>
</organism>
<evidence type="ECO:0008006" key="5">
    <source>
        <dbReference type="Google" id="ProtNLM"/>
    </source>
</evidence>
<comment type="caution">
    <text evidence="3">The sequence shown here is derived from an EMBL/GenBank/DDBJ whole genome shotgun (WGS) entry which is preliminary data.</text>
</comment>
<feature type="region of interest" description="Disordered" evidence="2">
    <location>
        <begin position="334"/>
        <end position="367"/>
    </location>
</feature>
<feature type="coiled-coil region" evidence="1">
    <location>
        <begin position="113"/>
        <end position="151"/>
    </location>
</feature>
<evidence type="ECO:0000256" key="1">
    <source>
        <dbReference type="SAM" id="Coils"/>
    </source>
</evidence>
<evidence type="ECO:0000256" key="2">
    <source>
        <dbReference type="SAM" id="MobiDB-lite"/>
    </source>
</evidence>
<proteinExistence type="predicted"/>
<protein>
    <recommendedName>
        <fullName evidence="5">Recombinase zinc beta ribbon domain-containing protein</fullName>
    </recommendedName>
</protein>
<reference evidence="3 4" key="1">
    <citation type="submission" date="2019-02" db="EMBL/GenBank/DDBJ databases">
        <title>Deep-cultivation of Planctomycetes and their phenomic and genomic characterization uncovers novel biology.</title>
        <authorList>
            <person name="Wiegand S."/>
            <person name="Jogler M."/>
            <person name="Boedeker C."/>
            <person name="Pinto D."/>
            <person name="Vollmers J."/>
            <person name="Rivas-Marin E."/>
            <person name="Kohn T."/>
            <person name="Peeters S.H."/>
            <person name="Heuer A."/>
            <person name="Rast P."/>
            <person name="Oberbeckmann S."/>
            <person name="Bunk B."/>
            <person name="Jeske O."/>
            <person name="Meyerdierks A."/>
            <person name="Storesund J.E."/>
            <person name="Kallscheuer N."/>
            <person name="Luecker S."/>
            <person name="Lage O.M."/>
            <person name="Pohl T."/>
            <person name="Merkel B.J."/>
            <person name="Hornburger P."/>
            <person name="Mueller R.-W."/>
            <person name="Bruemmer F."/>
            <person name="Labrenz M."/>
            <person name="Spormann A.M."/>
            <person name="Op Den Camp H."/>
            <person name="Overmann J."/>
            <person name="Amann R."/>
            <person name="Jetten M.S.M."/>
            <person name="Mascher T."/>
            <person name="Medema M.H."/>
            <person name="Devos D.P."/>
            <person name="Kaster A.-K."/>
            <person name="Ovreas L."/>
            <person name="Rohde M."/>
            <person name="Galperin M.Y."/>
            <person name="Jogler C."/>
        </authorList>
    </citation>
    <scope>NUCLEOTIDE SEQUENCE [LARGE SCALE GENOMIC DNA]</scope>
    <source>
        <strain evidence="3 4">Pan54</strain>
    </source>
</reference>
<dbReference type="Proteomes" id="UP000316095">
    <property type="component" value="Unassembled WGS sequence"/>
</dbReference>
<name>A0A5C5X9T8_9PLAN</name>
<keyword evidence="4" id="KW-1185">Reference proteome</keyword>
<sequence length="367" mass="41905">MAFIDPERYDRVIALLDERNAKFARNGSNGRDTRKNVSKKRTRFPGQMIVCGICGRKYVFGGHGQKDHLMCDGARSHVCWNGASVDGPLTAEKIMAAVFQAVEALPDFDDTFMAEVRQEIENIESRVPDERIRCQQQIEKLERELDNLVNFIREGNSSETVQREIPRIESELKDQRKCLKRLQKPAPVNLSIPSIEELKSLAIGCLKEHAIESWEFRTLIQKLIPKIAVYPHQLFDGGGFVLRARFRLRLGDLLESTIAQQALSEPLEQRLQVDLFNPPQREAFRRQIVDLRNRSGDERKLTEKEIAGQLGLTVAATQRAAALQRSMDNIGIEDPYQPLTEPPAEGKLKRHLHPRYRFEPLPTAGEY</sequence>